<evidence type="ECO:0000256" key="5">
    <source>
        <dbReference type="ARBA" id="ARBA00022617"/>
    </source>
</evidence>
<dbReference type="SUPFAM" id="SSF81343">
    <property type="entry name" value="Fumarate reductase respiratory complex transmembrane subunits"/>
    <property type="match status" value="1"/>
</dbReference>
<evidence type="ECO:0000313" key="14">
    <source>
        <dbReference type="EMBL" id="ABD26184.1"/>
    </source>
</evidence>
<dbReference type="HOGENOM" id="CLU_094691_3_1_5"/>
<proteinExistence type="inferred from homology"/>
<dbReference type="InterPro" id="IPR034804">
    <property type="entry name" value="SQR/QFR_C/D"/>
</dbReference>
<dbReference type="GO" id="GO:0016020">
    <property type="term" value="C:membrane"/>
    <property type="evidence" value="ECO:0007669"/>
    <property type="project" value="UniProtKB-SubCell"/>
</dbReference>
<name>Q2G7I9_NOVAD</name>
<dbReference type="Gene3D" id="1.20.1300.10">
    <property type="entry name" value="Fumarate reductase/succinate dehydrogenase, transmembrane subunit"/>
    <property type="match status" value="1"/>
</dbReference>
<comment type="function">
    <text evidence="1">Membrane-anchoring subunit of succinate dehydrogenase (SDH).</text>
</comment>
<keyword evidence="7 12" id="KW-0479">Metal-binding</keyword>
<dbReference type="Proteomes" id="UP000009134">
    <property type="component" value="Chromosome"/>
</dbReference>
<dbReference type="GO" id="GO:0006099">
    <property type="term" value="P:tricarboxylic acid cycle"/>
    <property type="evidence" value="ECO:0007669"/>
    <property type="project" value="InterPro"/>
</dbReference>
<evidence type="ECO:0000256" key="1">
    <source>
        <dbReference type="ARBA" id="ARBA00004050"/>
    </source>
</evidence>
<gene>
    <name evidence="14" type="ordered locus">Saro_1744</name>
</gene>
<evidence type="ECO:0000256" key="3">
    <source>
        <dbReference type="ARBA" id="ARBA00007244"/>
    </source>
</evidence>
<dbReference type="GO" id="GO:0016491">
    <property type="term" value="F:oxidoreductase activity"/>
    <property type="evidence" value="ECO:0007669"/>
    <property type="project" value="UniProtKB-KW"/>
</dbReference>
<evidence type="ECO:0000256" key="2">
    <source>
        <dbReference type="ARBA" id="ARBA00004141"/>
    </source>
</evidence>
<dbReference type="eggNOG" id="COG2009">
    <property type="taxonomic scope" value="Bacteria"/>
</dbReference>
<keyword evidence="14" id="KW-0560">Oxidoreductase</keyword>
<evidence type="ECO:0000256" key="11">
    <source>
        <dbReference type="ARBA" id="ARBA00025912"/>
    </source>
</evidence>
<evidence type="ECO:0000256" key="13">
    <source>
        <dbReference type="SAM" id="Phobius"/>
    </source>
</evidence>
<evidence type="ECO:0000256" key="12">
    <source>
        <dbReference type="PIRSR" id="PIRSR000178-1"/>
    </source>
</evidence>
<dbReference type="STRING" id="279238.Saro_1744"/>
<keyword evidence="10 13" id="KW-0472">Membrane</keyword>
<dbReference type="GO" id="GO:0046872">
    <property type="term" value="F:metal ion binding"/>
    <property type="evidence" value="ECO:0007669"/>
    <property type="project" value="UniProtKB-KW"/>
</dbReference>
<comment type="similarity">
    <text evidence="3">Belongs to the cytochrome b560 family.</text>
</comment>
<evidence type="ECO:0000256" key="8">
    <source>
        <dbReference type="ARBA" id="ARBA00022989"/>
    </source>
</evidence>
<reference evidence="15" key="1">
    <citation type="submission" date="2006-01" db="EMBL/GenBank/DDBJ databases">
        <title>Complete sequence of Novosphingobium aromaticivorans DSM 12444.</title>
        <authorList>
            <consortium name="US DOE Joint Genome Institute"/>
            <person name="Copeland A."/>
            <person name="Lucas S."/>
            <person name="Lapidus A."/>
            <person name="Barry K."/>
            <person name="Detter J.C."/>
            <person name="Glavina T."/>
            <person name="Hammon N."/>
            <person name="Israni S."/>
            <person name="Pitluck S."/>
            <person name="Chain P."/>
            <person name="Malfatti S."/>
            <person name="Shin M."/>
            <person name="Vergez L."/>
            <person name="Schmutz J."/>
            <person name="Larimer F."/>
            <person name="Land M."/>
            <person name="Kyrpides N."/>
            <person name="Ivanova N."/>
            <person name="Fredrickson J."/>
            <person name="Balkwill D."/>
            <person name="Romine M.F."/>
            <person name="Richardson P."/>
        </authorList>
    </citation>
    <scope>NUCLEOTIDE SEQUENCE [LARGE SCALE GENOMIC DNA]</scope>
    <source>
        <strain evidence="15">ATCC 700278 / DSM 12444 / CCUG 56034 / CIP 105152 / NBRC 16084 / F199</strain>
    </source>
</reference>
<dbReference type="InterPro" id="IPR018495">
    <property type="entry name" value="Succ_DH_cyt_bsu_CS"/>
</dbReference>
<evidence type="ECO:0000256" key="10">
    <source>
        <dbReference type="ARBA" id="ARBA00023136"/>
    </source>
</evidence>
<dbReference type="EMBL" id="CP000248">
    <property type="protein sequence ID" value="ABD26184.1"/>
    <property type="molecule type" value="Genomic_DNA"/>
</dbReference>
<evidence type="ECO:0000256" key="7">
    <source>
        <dbReference type="ARBA" id="ARBA00022723"/>
    </source>
</evidence>
<dbReference type="InterPro" id="IPR014314">
    <property type="entry name" value="Succ_DH_cytb556"/>
</dbReference>
<evidence type="ECO:0000256" key="4">
    <source>
        <dbReference type="ARBA" id="ARBA00020076"/>
    </source>
</evidence>
<comment type="cofactor">
    <cofactor evidence="12">
        <name>heme</name>
        <dbReference type="ChEBI" id="CHEBI:30413"/>
    </cofactor>
    <text evidence="12">The heme is bound between the two transmembrane subunits.</text>
</comment>
<feature type="binding site" description="axial binding residue" evidence="12">
    <location>
        <position position="95"/>
    </location>
    <ligand>
        <name>heme</name>
        <dbReference type="ChEBI" id="CHEBI:30413"/>
        <note>ligand shared with second transmembrane subunit</note>
    </ligand>
    <ligandPart>
        <name>Fe</name>
        <dbReference type="ChEBI" id="CHEBI:18248"/>
    </ligandPart>
</feature>
<dbReference type="PIRSF" id="PIRSF000178">
    <property type="entry name" value="SDH_cyt_b560"/>
    <property type="match status" value="1"/>
</dbReference>
<protein>
    <recommendedName>
        <fullName evidence="4">Succinate dehydrogenase cytochrome b556 subunit</fullName>
    </recommendedName>
</protein>
<dbReference type="PROSITE" id="PS01000">
    <property type="entry name" value="SDH_CYT_1"/>
    <property type="match status" value="1"/>
</dbReference>
<dbReference type="PANTHER" id="PTHR10978">
    <property type="entry name" value="SUCCINATE DEHYDROGENASE CYTOCHROME B560 SUBUNIT"/>
    <property type="match status" value="1"/>
</dbReference>
<keyword evidence="9 12" id="KW-0408">Iron</keyword>
<dbReference type="AlphaFoldDB" id="Q2G7I9"/>
<accession>Q2G7I9</accession>
<dbReference type="InterPro" id="IPR000701">
    <property type="entry name" value="SuccDH_FuR_B_TM-su"/>
</dbReference>
<keyword evidence="15" id="KW-1185">Reference proteome</keyword>
<dbReference type="RefSeq" id="WP_011445394.1">
    <property type="nucleotide sequence ID" value="NC_007794.1"/>
</dbReference>
<evidence type="ECO:0000256" key="9">
    <source>
        <dbReference type="ARBA" id="ARBA00023004"/>
    </source>
</evidence>
<keyword evidence="6 13" id="KW-0812">Transmembrane</keyword>
<feature type="transmembrane region" description="Helical" evidence="13">
    <location>
        <begin position="64"/>
        <end position="93"/>
    </location>
</feature>
<feature type="transmembrane region" description="Helical" evidence="13">
    <location>
        <begin position="119"/>
        <end position="140"/>
    </location>
</feature>
<dbReference type="CDD" id="cd03499">
    <property type="entry name" value="SQR_TypeC_SdhC"/>
    <property type="match status" value="1"/>
</dbReference>
<comment type="subunit">
    <text evidence="11">Part of an enzyme complex containing four subunits: a flavoprotein, an iron-sulfur protein, plus two membrane-anchoring proteins, SdhC and SdhD. The complex can form homotrimers.</text>
</comment>
<dbReference type="Pfam" id="PF01127">
    <property type="entry name" value="Sdh_cyt"/>
    <property type="match status" value="1"/>
</dbReference>
<comment type="subcellular location">
    <subcellularLocation>
        <location evidence="2">Membrane</location>
        <topology evidence="2">Multi-pass membrane protein</topology>
    </subcellularLocation>
</comment>
<evidence type="ECO:0000256" key="6">
    <source>
        <dbReference type="ARBA" id="ARBA00022692"/>
    </source>
</evidence>
<dbReference type="NCBIfam" id="TIGR02970">
    <property type="entry name" value="succ_dehyd_cytB"/>
    <property type="match status" value="1"/>
</dbReference>
<organism evidence="14 15">
    <name type="scientific">Novosphingobium aromaticivorans (strain ATCC 700278 / DSM 12444 / CCUG 56034 / CIP 105152 / NBRC 16084 / F199)</name>
    <dbReference type="NCBI Taxonomy" id="279238"/>
    <lineage>
        <taxon>Bacteria</taxon>
        <taxon>Pseudomonadati</taxon>
        <taxon>Pseudomonadota</taxon>
        <taxon>Alphaproteobacteria</taxon>
        <taxon>Sphingomonadales</taxon>
        <taxon>Sphingomonadaceae</taxon>
        <taxon>Novosphingobium</taxon>
    </lineage>
</organism>
<evidence type="ECO:0000313" key="15">
    <source>
        <dbReference type="Proteomes" id="UP000009134"/>
    </source>
</evidence>
<dbReference type="GO" id="GO:0009055">
    <property type="term" value="F:electron transfer activity"/>
    <property type="evidence" value="ECO:0007669"/>
    <property type="project" value="InterPro"/>
</dbReference>
<keyword evidence="8 13" id="KW-1133">Transmembrane helix</keyword>
<feature type="transmembrane region" description="Helical" evidence="13">
    <location>
        <begin position="31"/>
        <end position="52"/>
    </location>
</feature>
<dbReference type="KEGG" id="nar:Saro_1744"/>
<keyword evidence="5 12" id="KW-0349">Heme</keyword>
<sequence length="141" mass="15346">MAQARKARPISPHLQIWRWGPAMLVSILHRITGNGLAFAGLGLLLWWVGALASGPESYQTFLDWVWVGSAGGIQAVTAILGKIVLVGLSWAFFQHAASGIRHLILDIGAGYELDANARWSSLTIVISVLLTIAFWAFVLLR</sequence>
<dbReference type="PANTHER" id="PTHR10978:SF5">
    <property type="entry name" value="SUCCINATE DEHYDROGENASE CYTOCHROME B560 SUBUNIT, MITOCHONDRIAL"/>
    <property type="match status" value="1"/>
</dbReference>